<protein>
    <submittedName>
        <fullName evidence="1">Uncharacterized protein</fullName>
    </submittedName>
</protein>
<dbReference type="AlphaFoldDB" id="A0A0A3J6G4"/>
<sequence length="66" mass="7364">MKLLTWTIKIFTAQIELPSTVIAIPKAMSEVPRHVDFLLHDSVECIARAIVRELGGHDNVRPNISA</sequence>
<evidence type="ECO:0000313" key="2">
    <source>
        <dbReference type="Proteomes" id="UP000030437"/>
    </source>
</evidence>
<accession>A0A0A3J6G4</accession>
<comment type="caution">
    <text evidence="1">The sequence shown here is derived from an EMBL/GenBank/DDBJ whole genome shotgun (WGS) entry which is preliminary data.</text>
</comment>
<reference evidence="1 2" key="1">
    <citation type="submission" date="2014-02" db="EMBL/GenBank/DDBJ databases">
        <title>Draft genome sequence of Lysinibacillus odysseyi NBRC 100172.</title>
        <authorList>
            <person name="Zhang F."/>
            <person name="Wang G."/>
            <person name="Zhang L."/>
        </authorList>
    </citation>
    <scope>NUCLEOTIDE SEQUENCE [LARGE SCALE GENOMIC DNA]</scope>
    <source>
        <strain evidence="1 2">NBRC 100172</strain>
    </source>
</reference>
<organism evidence="1 2">
    <name type="scientific">Lysinibacillus odysseyi 34hs-1 = NBRC 100172</name>
    <dbReference type="NCBI Taxonomy" id="1220589"/>
    <lineage>
        <taxon>Bacteria</taxon>
        <taxon>Bacillati</taxon>
        <taxon>Bacillota</taxon>
        <taxon>Bacilli</taxon>
        <taxon>Bacillales</taxon>
        <taxon>Bacillaceae</taxon>
        <taxon>Lysinibacillus</taxon>
    </lineage>
</organism>
<gene>
    <name evidence="1" type="ORF">CD32_17570</name>
</gene>
<evidence type="ECO:0000313" key="1">
    <source>
        <dbReference type="EMBL" id="KGR82667.1"/>
    </source>
</evidence>
<proteinExistence type="predicted"/>
<keyword evidence="2" id="KW-1185">Reference proteome</keyword>
<dbReference type="Proteomes" id="UP000030437">
    <property type="component" value="Unassembled WGS sequence"/>
</dbReference>
<name>A0A0A3J6G4_9BACI</name>
<dbReference type="EMBL" id="JPVP01000059">
    <property type="protein sequence ID" value="KGR82667.1"/>
    <property type="molecule type" value="Genomic_DNA"/>
</dbReference>